<sequence length="339" mass="36152">MALAPSPISQVCKGLRAYLDSEINAPDRSKVTVVLATPAETASAGAGDSDHRLNLFFHRFEPAGLFPDTLPGATGWLRAFCLITPFAAEEDAIGPGENDLRLIGEVSRIFHERPVFILNVDDVEYHLQVVFLPLGLDQLNQLWSTQGDTIYRPSLLYEISLMPVVPVQPALQPPLAASLGLQVQATLDRQAVTASAQGPRVAAMQPDTRTEDWTPALAFVQDGACALSLLFTVGSPELAAFVPQVWVAGEPGATVDLCWQSWEAASGWQQVAPPTSVVITDSGIDPEAAAAATAAALPLPFNDRPGQLLLAAERTFTRSSDGTVLRVRSNPLLVTLANG</sequence>
<organism evidence="2 3">
    <name type="scientific">Desulfobulbus propionicus (strain ATCC 33891 / DSM 2032 / VKM B-1956 / 1pr3)</name>
    <dbReference type="NCBI Taxonomy" id="577650"/>
    <lineage>
        <taxon>Bacteria</taxon>
        <taxon>Pseudomonadati</taxon>
        <taxon>Thermodesulfobacteriota</taxon>
        <taxon>Desulfobulbia</taxon>
        <taxon>Desulfobulbales</taxon>
        <taxon>Desulfobulbaceae</taxon>
        <taxon>Desulfobulbus</taxon>
    </lineage>
</organism>
<dbReference type="Pfam" id="PF14065">
    <property type="entry name" value="Pvc16_N"/>
    <property type="match status" value="1"/>
</dbReference>
<name>A0A7U3YPX9_DESPD</name>
<evidence type="ECO:0000259" key="1">
    <source>
        <dbReference type="Pfam" id="PF14065"/>
    </source>
</evidence>
<accession>A0A7U3YPX9</accession>
<dbReference type="KEGG" id="dpr:Despr_3272"/>
<proteinExistence type="predicted"/>
<dbReference type="EMBL" id="CP002364">
    <property type="protein sequence ID" value="ADW19399.1"/>
    <property type="molecule type" value="Genomic_DNA"/>
</dbReference>
<gene>
    <name evidence="2" type="ordered locus">Despr_3272</name>
</gene>
<protein>
    <recommendedName>
        <fullName evidence="1">Pvc16 N-terminal domain-containing protein</fullName>
    </recommendedName>
</protein>
<dbReference type="Proteomes" id="UP000006365">
    <property type="component" value="Chromosome"/>
</dbReference>
<feature type="domain" description="Pvc16 N-terminal" evidence="1">
    <location>
        <begin position="11"/>
        <end position="174"/>
    </location>
</feature>
<dbReference type="RefSeq" id="WP_015725923.1">
    <property type="nucleotide sequence ID" value="NC_014972.1"/>
</dbReference>
<dbReference type="InterPro" id="IPR025351">
    <property type="entry name" value="Pvc16_N"/>
</dbReference>
<dbReference type="AlphaFoldDB" id="A0A7U3YPX9"/>
<evidence type="ECO:0000313" key="2">
    <source>
        <dbReference type="EMBL" id="ADW19399.1"/>
    </source>
</evidence>
<keyword evidence="3" id="KW-1185">Reference proteome</keyword>
<reference evidence="2 3" key="1">
    <citation type="journal article" date="2011" name="Stand. Genomic Sci.">
        <title>Complete genome sequence of Desulfobulbus propionicus type strain (1pr3).</title>
        <authorList>
            <person name="Pagani I."/>
            <person name="Lapidus A."/>
            <person name="Nolan M."/>
            <person name="Lucas S."/>
            <person name="Hammon N."/>
            <person name="Deshpande S."/>
            <person name="Cheng J.F."/>
            <person name="Chertkov O."/>
            <person name="Davenport K."/>
            <person name="Tapia R."/>
            <person name="Han C."/>
            <person name="Goodwin L."/>
            <person name="Pitluck S."/>
            <person name="Liolios K."/>
            <person name="Mavromatis K."/>
            <person name="Ivanova N."/>
            <person name="Mikhailova N."/>
            <person name="Pati A."/>
            <person name="Chen A."/>
            <person name="Palaniappan K."/>
            <person name="Land M."/>
            <person name="Hauser L."/>
            <person name="Chang Y.J."/>
            <person name="Jeffries C.D."/>
            <person name="Detter J.C."/>
            <person name="Brambilla E."/>
            <person name="Kannan K.P."/>
            <person name="Djao O.D."/>
            <person name="Rohde M."/>
            <person name="Pukall R."/>
            <person name="Spring S."/>
            <person name="Goker M."/>
            <person name="Sikorski J."/>
            <person name="Woyke T."/>
            <person name="Bristow J."/>
            <person name="Eisen J.A."/>
            <person name="Markowitz V."/>
            <person name="Hugenholtz P."/>
            <person name="Kyrpides N.C."/>
            <person name="Klenk H.P."/>
        </authorList>
    </citation>
    <scope>NUCLEOTIDE SEQUENCE [LARGE SCALE GENOMIC DNA]</scope>
    <source>
        <strain evidence="3">ATCC 33891 / DSM 2032 / 1pr3</strain>
    </source>
</reference>
<evidence type="ECO:0000313" key="3">
    <source>
        <dbReference type="Proteomes" id="UP000006365"/>
    </source>
</evidence>